<dbReference type="PROSITE" id="PS50943">
    <property type="entry name" value="HTH_CROC1"/>
    <property type="match status" value="1"/>
</dbReference>
<sequence length="83" mass="9064">MGIVEVEDPSLAFGKAIKLRRVELDLSQEELAYRADLARSFVSGVERGAAKATTTSVWKLAVALECKPSDLWISAERMLGGVR</sequence>
<evidence type="ECO:0000313" key="3">
    <source>
        <dbReference type="Proteomes" id="UP000185639"/>
    </source>
</evidence>
<dbReference type="SMART" id="SM00530">
    <property type="entry name" value="HTH_XRE"/>
    <property type="match status" value="1"/>
</dbReference>
<dbReference type="AlphaFoldDB" id="A0A1N7IYA2"/>
<dbReference type="Gene3D" id="1.10.260.40">
    <property type="entry name" value="lambda repressor-like DNA-binding domains"/>
    <property type="match status" value="1"/>
</dbReference>
<dbReference type="STRING" id="484498.SAMN05421686_101143"/>
<protein>
    <submittedName>
        <fullName evidence="2">Helix-turn-helix</fullName>
    </submittedName>
</protein>
<reference evidence="3" key="1">
    <citation type="submission" date="2017-01" db="EMBL/GenBank/DDBJ databases">
        <authorList>
            <person name="Varghese N."/>
            <person name="Submissions S."/>
        </authorList>
    </citation>
    <scope>NUCLEOTIDE SEQUENCE [LARGE SCALE GENOMIC DNA]</scope>
    <source>
        <strain evidence="3">DSM 24913</strain>
    </source>
</reference>
<dbReference type="CDD" id="cd00093">
    <property type="entry name" value="HTH_XRE"/>
    <property type="match status" value="1"/>
</dbReference>
<feature type="domain" description="HTH cro/C1-type" evidence="1">
    <location>
        <begin position="17"/>
        <end position="71"/>
    </location>
</feature>
<dbReference type="SUPFAM" id="SSF47413">
    <property type="entry name" value="lambda repressor-like DNA-binding domains"/>
    <property type="match status" value="1"/>
</dbReference>
<dbReference type="InterPro" id="IPR001387">
    <property type="entry name" value="Cro/C1-type_HTH"/>
</dbReference>
<dbReference type="Proteomes" id="UP000185639">
    <property type="component" value="Unassembled WGS sequence"/>
</dbReference>
<organism evidence="2 3">
    <name type="scientific">Thalassolituus maritimus</name>
    <dbReference type="NCBI Taxonomy" id="484498"/>
    <lineage>
        <taxon>Bacteria</taxon>
        <taxon>Pseudomonadati</taxon>
        <taxon>Pseudomonadota</taxon>
        <taxon>Gammaproteobacteria</taxon>
        <taxon>Oceanospirillales</taxon>
        <taxon>Oceanospirillaceae</taxon>
        <taxon>Thalassolituus</taxon>
    </lineage>
</organism>
<evidence type="ECO:0000313" key="2">
    <source>
        <dbReference type="EMBL" id="SIS42088.1"/>
    </source>
</evidence>
<dbReference type="RefSeq" id="WP_245820016.1">
    <property type="nucleotide sequence ID" value="NZ_FTOH01000001.1"/>
</dbReference>
<keyword evidence="3" id="KW-1185">Reference proteome</keyword>
<dbReference type="Pfam" id="PF01381">
    <property type="entry name" value="HTH_3"/>
    <property type="match status" value="1"/>
</dbReference>
<evidence type="ECO:0000259" key="1">
    <source>
        <dbReference type="PROSITE" id="PS50943"/>
    </source>
</evidence>
<gene>
    <name evidence="2" type="ORF">SAMN05421686_101143</name>
</gene>
<dbReference type="EMBL" id="FTOH01000001">
    <property type="protein sequence ID" value="SIS42088.1"/>
    <property type="molecule type" value="Genomic_DNA"/>
</dbReference>
<dbReference type="GO" id="GO:0003677">
    <property type="term" value="F:DNA binding"/>
    <property type="evidence" value="ECO:0007669"/>
    <property type="project" value="InterPro"/>
</dbReference>
<dbReference type="InterPro" id="IPR010982">
    <property type="entry name" value="Lambda_DNA-bd_dom_sf"/>
</dbReference>
<accession>A0A1N7IYA2</accession>
<proteinExistence type="predicted"/>
<name>A0A1N7IYA2_9GAMM</name>